<keyword evidence="5" id="KW-1185">Reference proteome</keyword>
<keyword evidence="1" id="KW-0285">Flavoprotein</keyword>
<dbReference type="Pfam" id="PF07992">
    <property type="entry name" value="Pyr_redox_2"/>
    <property type="match status" value="1"/>
</dbReference>
<dbReference type="Gene3D" id="3.50.50.60">
    <property type="entry name" value="FAD/NAD(P)-binding domain"/>
    <property type="match status" value="2"/>
</dbReference>
<dbReference type="InterPro" id="IPR036188">
    <property type="entry name" value="FAD/NAD-bd_sf"/>
</dbReference>
<evidence type="ECO:0000313" key="5">
    <source>
        <dbReference type="Proteomes" id="UP001596405"/>
    </source>
</evidence>
<dbReference type="Proteomes" id="UP001596405">
    <property type="component" value="Unassembled WGS sequence"/>
</dbReference>
<dbReference type="EMBL" id="JBHSYQ010000001">
    <property type="protein sequence ID" value="MFC6996011.1"/>
    <property type="molecule type" value="Genomic_DNA"/>
</dbReference>
<name>A0ABW2DIG3_9BACT</name>
<dbReference type="PRINTS" id="PR00368">
    <property type="entry name" value="FADPNR"/>
</dbReference>
<evidence type="ECO:0000259" key="3">
    <source>
        <dbReference type="Pfam" id="PF07992"/>
    </source>
</evidence>
<dbReference type="SUPFAM" id="SSF51905">
    <property type="entry name" value="FAD/NAD(P)-binding domain"/>
    <property type="match status" value="1"/>
</dbReference>
<proteinExistence type="predicted"/>
<feature type="domain" description="FAD/NAD(P)-binding" evidence="3">
    <location>
        <begin position="7"/>
        <end position="285"/>
    </location>
</feature>
<organism evidence="4 5">
    <name type="scientific">Rufibacter roseus</name>
    <dbReference type="NCBI Taxonomy" id="1567108"/>
    <lineage>
        <taxon>Bacteria</taxon>
        <taxon>Pseudomonadati</taxon>
        <taxon>Bacteroidota</taxon>
        <taxon>Cytophagia</taxon>
        <taxon>Cytophagales</taxon>
        <taxon>Hymenobacteraceae</taxon>
        <taxon>Rufibacter</taxon>
    </lineage>
</organism>
<dbReference type="RefSeq" id="WP_066624781.1">
    <property type="nucleotide sequence ID" value="NZ_JBHSYQ010000001.1"/>
</dbReference>
<dbReference type="PRINTS" id="PR00469">
    <property type="entry name" value="PNDRDTASEII"/>
</dbReference>
<accession>A0ABW2DIG3</accession>
<reference evidence="5" key="1">
    <citation type="journal article" date="2019" name="Int. J. Syst. Evol. Microbiol.">
        <title>The Global Catalogue of Microorganisms (GCM) 10K type strain sequencing project: providing services to taxonomists for standard genome sequencing and annotation.</title>
        <authorList>
            <consortium name="The Broad Institute Genomics Platform"/>
            <consortium name="The Broad Institute Genome Sequencing Center for Infectious Disease"/>
            <person name="Wu L."/>
            <person name="Ma J."/>
        </authorList>
    </citation>
    <scope>NUCLEOTIDE SEQUENCE [LARGE SCALE GENOMIC DNA]</scope>
    <source>
        <strain evidence="5">CGMCC 4.7393</strain>
    </source>
</reference>
<dbReference type="PANTHER" id="PTHR48105">
    <property type="entry name" value="THIOREDOXIN REDUCTASE 1-RELATED-RELATED"/>
    <property type="match status" value="1"/>
</dbReference>
<gene>
    <name evidence="4" type="ORF">ACFQHR_00160</name>
</gene>
<keyword evidence="2" id="KW-0560">Oxidoreductase</keyword>
<sequence length="303" mass="32782">MQNRTEFDVLIIGGSYAGLSAAMALGRSLRNVLILDSGKPCNRQTPHSHNFLTQDGETPAAIAQKAREQVLAYPTVSFQSEKAIKASGQNKAFEVITDTGNSYTGSKLLFATGVADKMPPIKGFAESWGISALHCPYCHGYEVHHQPLGILADGDMAFEFVKLILNWSPNLTLLTNGKSNLKPEQRQVLQQHGVSLVEKEVHELVHQKGYLQQVEFSDGSSLPLTALFARLPFTQHCPIPEQLGCELTEAGLLKIDGFQQTSVLGIYAAGDATSPMRAVSNSVASGTFAGAALNKALIEERFK</sequence>
<dbReference type="InterPro" id="IPR023753">
    <property type="entry name" value="FAD/NAD-binding_dom"/>
</dbReference>
<protein>
    <submittedName>
        <fullName evidence="4">NAD(P)/FAD-dependent oxidoreductase</fullName>
    </submittedName>
</protein>
<evidence type="ECO:0000256" key="1">
    <source>
        <dbReference type="ARBA" id="ARBA00022630"/>
    </source>
</evidence>
<evidence type="ECO:0000313" key="4">
    <source>
        <dbReference type="EMBL" id="MFC6996011.1"/>
    </source>
</evidence>
<dbReference type="InterPro" id="IPR050097">
    <property type="entry name" value="Ferredoxin-NADP_redctase_2"/>
</dbReference>
<evidence type="ECO:0000256" key="2">
    <source>
        <dbReference type="ARBA" id="ARBA00023002"/>
    </source>
</evidence>
<comment type="caution">
    <text evidence="4">The sequence shown here is derived from an EMBL/GenBank/DDBJ whole genome shotgun (WGS) entry which is preliminary data.</text>
</comment>